<keyword evidence="2" id="KW-0732">Signal</keyword>
<organism evidence="7 8">
    <name type="scientific">Zasmidium cellare</name>
    <name type="common">Wine cellar mold</name>
    <name type="synonym">Racodium cellare</name>
    <dbReference type="NCBI Taxonomy" id="395010"/>
    <lineage>
        <taxon>Eukaryota</taxon>
        <taxon>Fungi</taxon>
        <taxon>Dikarya</taxon>
        <taxon>Ascomycota</taxon>
        <taxon>Pezizomycotina</taxon>
        <taxon>Dothideomycetes</taxon>
        <taxon>Dothideomycetidae</taxon>
        <taxon>Mycosphaerellales</taxon>
        <taxon>Mycosphaerellaceae</taxon>
        <taxon>Zasmidium</taxon>
    </lineage>
</organism>
<protein>
    <recommendedName>
        <fullName evidence="5">Dipeptidyl-peptidase V</fullName>
    </recommendedName>
</protein>
<dbReference type="PANTHER" id="PTHR42776:SF13">
    <property type="entry name" value="DIPEPTIDYL-PEPTIDASE 5"/>
    <property type="match status" value="1"/>
</dbReference>
<dbReference type="PANTHER" id="PTHR42776">
    <property type="entry name" value="SERINE PEPTIDASE S9 FAMILY MEMBER"/>
    <property type="match status" value="1"/>
</dbReference>
<name>A0ABR0EEF6_ZASCE</name>
<dbReference type="Pfam" id="PF07676">
    <property type="entry name" value="PD40"/>
    <property type="match status" value="1"/>
</dbReference>
<dbReference type="SUPFAM" id="SSF53474">
    <property type="entry name" value="alpha/beta-Hydrolases"/>
    <property type="match status" value="1"/>
</dbReference>
<sequence length="736" mass="80678">MSFTPQTLLSAPRRSAGVPNALGTKVLYTTSSYSFESHRQSTELRLLDVLTGEAELLAEDEEVSGLNWLDDIGREFAYLGKGGKELVVGDGKGEKVVAGEFGGPVGDLKVKKIGVDGRKWAVVVSGEVDSTTGELFDPEARKKVRSTGTLYKGLFVRHWDSWEGKERKTLFYGVLSRERGGKFRLSKVRNALEGWKGLETPIRPFGGTDNFDLTAEVDGKGGRIVFVSKDPVANPALNTTCNTYVVELESWDEEAKGLFEISVPGYKGAASSPAFSPDGRSLVFLKMKTNGYEADRNDIFHLNLGDEQTSREATPISAKMLGDDKDFARSPSSVAFASDGETLLFTAEDIGSSKLFSLKRNGLAWIVWPLTSKGSISDVVPLSTGNIFVSGSSLVDSSFYSLIVPQNTTATTSWTSSLSNDGKKFNLSPSQVSSIWTPASNPKINKNVHSLVFYPSHFSPEKKYPVAYLIHGGPQSAWNDSWSTRWNPAIFAEQGYIVVAPNPTGSTGYGQAFTDAIRKNWGGDPYQDNVNVFEWVGQEGNLPGADNERAVALGASYGGIQGHPLGRKFRSLVCHDGITSFPGGMFSTEELYFPFYDLGGTPWYSPNTTSNPHPSSSVSAWQKWDPSHHFSHWSTPQLVIHSSKDYRLPISEGLAAFNVLQARGVQSQFLTFPDENHWVLKVENSLLWHRVVLNWINKSVGLEAFSGEEEELGVEFYGGVVEEEEKKGGENRLMDG</sequence>
<evidence type="ECO:0000256" key="4">
    <source>
        <dbReference type="ARBA" id="ARBA00022825"/>
    </source>
</evidence>
<evidence type="ECO:0000256" key="2">
    <source>
        <dbReference type="ARBA" id="ARBA00022729"/>
    </source>
</evidence>
<keyword evidence="4" id="KW-0645">Protease</keyword>
<dbReference type="InterPro" id="IPR029058">
    <property type="entry name" value="AB_hydrolase_fold"/>
</dbReference>
<reference evidence="7 8" key="1">
    <citation type="journal article" date="2023" name="G3 (Bethesda)">
        <title>A chromosome-level genome assembly of Zasmidium syzygii isolated from banana leaves.</title>
        <authorList>
            <person name="van Westerhoven A.C."/>
            <person name="Mehrabi R."/>
            <person name="Talebi R."/>
            <person name="Steentjes M.B.F."/>
            <person name="Corcolon B."/>
            <person name="Chong P.A."/>
            <person name="Kema G.H.J."/>
            <person name="Seidl M.F."/>
        </authorList>
    </citation>
    <scope>NUCLEOTIDE SEQUENCE [LARGE SCALE GENOMIC DNA]</scope>
    <source>
        <strain evidence="7 8">P124</strain>
    </source>
</reference>
<dbReference type="InterPro" id="IPR011659">
    <property type="entry name" value="WD40"/>
</dbReference>
<gene>
    <name evidence="7" type="ORF">PRZ48_010193</name>
</gene>
<dbReference type="Pfam" id="PF00326">
    <property type="entry name" value="Peptidase_S9"/>
    <property type="match status" value="1"/>
</dbReference>
<comment type="caution">
    <text evidence="7">The sequence shown here is derived from an EMBL/GenBank/DDBJ whole genome shotgun (WGS) entry which is preliminary data.</text>
</comment>
<feature type="domain" description="Peptidase S9 prolyl oligopeptidase catalytic" evidence="6">
    <location>
        <begin position="482"/>
        <end position="701"/>
    </location>
</feature>
<evidence type="ECO:0000259" key="6">
    <source>
        <dbReference type="Pfam" id="PF00326"/>
    </source>
</evidence>
<dbReference type="SUPFAM" id="SSF82171">
    <property type="entry name" value="DPP6 N-terminal domain-like"/>
    <property type="match status" value="1"/>
</dbReference>
<dbReference type="EMBL" id="JAXOVC010000007">
    <property type="protein sequence ID" value="KAK4499675.1"/>
    <property type="molecule type" value="Genomic_DNA"/>
</dbReference>
<keyword evidence="8" id="KW-1185">Reference proteome</keyword>
<evidence type="ECO:0000256" key="5">
    <source>
        <dbReference type="ARBA" id="ARBA00032829"/>
    </source>
</evidence>
<keyword evidence="3" id="KW-0378">Hydrolase</keyword>
<evidence type="ECO:0000313" key="7">
    <source>
        <dbReference type="EMBL" id="KAK4499675.1"/>
    </source>
</evidence>
<evidence type="ECO:0000256" key="3">
    <source>
        <dbReference type="ARBA" id="ARBA00022801"/>
    </source>
</evidence>
<dbReference type="InterPro" id="IPR011042">
    <property type="entry name" value="6-blade_b-propeller_TolB-like"/>
</dbReference>
<dbReference type="Proteomes" id="UP001305779">
    <property type="component" value="Unassembled WGS sequence"/>
</dbReference>
<dbReference type="Gene3D" id="2.120.10.30">
    <property type="entry name" value="TolB, C-terminal domain"/>
    <property type="match status" value="1"/>
</dbReference>
<evidence type="ECO:0000256" key="1">
    <source>
        <dbReference type="ARBA" id="ARBA00010040"/>
    </source>
</evidence>
<proteinExistence type="inferred from homology"/>
<keyword evidence="4" id="KW-0720">Serine protease</keyword>
<comment type="similarity">
    <text evidence="1">Belongs to the peptidase S9C family.</text>
</comment>
<dbReference type="Gene3D" id="3.40.50.1820">
    <property type="entry name" value="alpha/beta hydrolase"/>
    <property type="match status" value="1"/>
</dbReference>
<dbReference type="InterPro" id="IPR001375">
    <property type="entry name" value="Peptidase_S9_cat"/>
</dbReference>
<accession>A0ABR0EEF6</accession>
<evidence type="ECO:0000313" key="8">
    <source>
        <dbReference type="Proteomes" id="UP001305779"/>
    </source>
</evidence>